<proteinExistence type="predicted"/>
<dbReference type="AlphaFoldDB" id="A0A8S1P446"/>
<evidence type="ECO:0000313" key="1">
    <source>
        <dbReference type="EMBL" id="CAD8097797.1"/>
    </source>
</evidence>
<protein>
    <submittedName>
        <fullName evidence="1">Uncharacterized protein</fullName>
    </submittedName>
</protein>
<name>A0A8S1P446_9CILI</name>
<accession>A0A8S1P446</accession>
<organism evidence="1 2">
    <name type="scientific">Paramecium sonneborni</name>
    <dbReference type="NCBI Taxonomy" id="65129"/>
    <lineage>
        <taxon>Eukaryota</taxon>
        <taxon>Sar</taxon>
        <taxon>Alveolata</taxon>
        <taxon>Ciliophora</taxon>
        <taxon>Intramacronucleata</taxon>
        <taxon>Oligohymenophorea</taxon>
        <taxon>Peniculida</taxon>
        <taxon>Parameciidae</taxon>
        <taxon>Paramecium</taxon>
    </lineage>
</organism>
<comment type="caution">
    <text evidence="1">The sequence shown here is derived from an EMBL/GenBank/DDBJ whole genome shotgun (WGS) entry which is preliminary data.</text>
</comment>
<gene>
    <name evidence="1" type="ORF">PSON_ATCC_30995.1.T0690068</name>
</gene>
<reference evidence="1" key="1">
    <citation type="submission" date="2021-01" db="EMBL/GenBank/DDBJ databases">
        <authorList>
            <consortium name="Genoscope - CEA"/>
            <person name="William W."/>
        </authorList>
    </citation>
    <scope>NUCLEOTIDE SEQUENCE</scope>
</reference>
<keyword evidence="2" id="KW-1185">Reference proteome</keyword>
<sequence length="63" mass="7788">MLQLNWSEKSKFSLQRQKNSIIQKNINNGFFFSRDYDQKSLMMIYRKLQWKQESKILKKVKMI</sequence>
<dbReference type="EMBL" id="CAJJDN010000069">
    <property type="protein sequence ID" value="CAD8097797.1"/>
    <property type="molecule type" value="Genomic_DNA"/>
</dbReference>
<evidence type="ECO:0000313" key="2">
    <source>
        <dbReference type="Proteomes" id="UP000692954"/>
    </source>
</evidence>
<dbReference type="Proteomes" id="UP000692954">
    <property type="component" value="Unassembled WGS sequence"/>
</dbReference>